<feature type="compositionally biased region" description="Polar residues" evidence="1">
    <location>
        <begin position="84"/>
        <end position="97"/>
    </location>
</feature>
<feature type="region of interest" description="Disordered" evidence="1">
    <location>
        <begin position="1"/>
        <end position="97"/>
    </location>
</feature>
<feature type="compositionally biased region" description="Polar residues" evidence="1">
    <location>
        <begin position="29"/>
        <end position="51"/>
    </location>
</feature>
<comment type="caution">
    <text evidence="3">The sequence shown here is derived from an EMBL/GenBank/DDBJ whole genome shotgun (WGS) entry which is preliminary data.</text>
</comment>
<evidence type="ECO:0000313" key="3">
    <source>
        <dbReference type="EMBL" id="KAK6775868.1"/>
    </source>
</evidence>
<protein>
    <recommendedName>
        <fullName evidence="2">GAG-pre-integrase domain-containing protein</fullName>
    </recommendedName>
</protein>
<evidence type="ECO:0000256" key="1">
    <source>
        <dbReference type="SAM" id="MobiDB-lite"/>
    </source>
</evidence>
<gene>
    <name evidence="3" type="ORF">RDI58_026869</name>
</gene>
<keyword evidence="4" id="KW-1185">Reference proteome</keyword>
<dbReference type="EMBL" id="JBANQN010000011">
    <property type="protein sequence ID" value="KAK6775868.1"/>
    <property type="molecule type" value="Genomic_DNA"/>
</dbReference>
<dbReference type="Pfam" id="PF13976">
    <property type="entry name" value="gag_pre-integrs"/>
    <property type="match status" value="1"/>
</dbReference>
<proteinExistence type="predicted"/>
<organism evidence="3 4">
    <name type="scientific">Solanum bulbocastanum</name>
    <name type="common">Wild potato</name>
    <dbReference type="NCBI Taxonomy" id="147425"/>
    <lineage>
        <taxon>Eukaryota</taxon>
        <taxon>Viridiplantae</taxon>
        <taxon>Streptophyta</taxon>
        <taxon>Embryophyta</taxon>
        <taxon>Tracheophyta</taxon>
        <taxon>Spermatophyta</taxon>
        <taxon>Magnoliopsida</taxon>
        <taxon>eudicotyledons</taxon>
        <taxon>Gunneridae</taxon>
        <taxon>Pentapetalae</taxon>
        <taxon>asterids</taxon>
        <taxon>lamiids</taxon>
        <taxon>Solanales</taxon>
        <taxon>Solanaceae</taxon>
        <taxon>Solanoideae</taxon>
        <taxon>Solaneae</taxon>
        <taxon>Solanum</taxon>
    </lineage>
</organism>
<dbReference type="Proteomes" id="UP001371456">
    <property type="component" value="Unassembled WGS sequence"/>
</dbReference>
<evidence type="ECO:0000313" key="4">
    <source>
        <dbReference type="Proteomes" id="UP001371456"/>
    </source>
</evidence>
<feature type="domain" description="GAG-pre-integrase" evidence="2">
    <location>
        <begin position="198"/>
        <end position="260"/>
    </location>
</feature>
<sequence>MKHCDEDEDATMDVWSHKRGNSNDGAGYSRSNEGVQGDGSNSFGNTQNQPTGYRPQGRFQHNSGGYRPPWPAARGGSSGFRPRANSTYTSAEPSSQGHFFSDRQYDQMLHMTGNEEPSQYSANLAGDMSQINNEGKTMIMGDQVIHNVLHVPEFKFNLLSVSKLTRELSCVVTFFPDFCIFQALSNGKVMGIGKEREGLYILKESITSPTSDTSTNLSTKISSSVEDTLWHYRLGHPSCAAMQHISSLPRKVHSHVHDTCNMSII</sequence>
<feature type="compositionally biased region" description="Acidic residues" evidence="1">
    <location>
        <begin position="1"/>
        <end position="11"/>
    </location>
</feature>
<dbReference type="AlphaFoldDB" id="A0AAN8T155"/>
<accession>A0AAN8T155</accession>
<evidence type="ECO:0000259" key="2">
    <source>
        <dbReference type="Pfam" id="PF13976"/>
    </source>
</evidence>
<name>A0AAN8T155_SOLBU</name>
<reference evidence="3 4" key="1">
    <citation type="submission" date="2024-02" db="EMBL/GenBank/DDBJ databases">
        <title>de novo genome assembly of Solanum bulbocastanum strain 11H21.</title>
        <authorList>
            <person name="Hosaka A.J."/>
        </authorList>
    </citation>
    <scope>NUCLEOTIDE SEQUENCE [LARGE SCALE GENOMIC DNA]</scope>
    <source>
        <tissue evidence="3">Young leaves</tissue>
    </source>
</reference>
<dbReference type="InterPro" id="IPR025724">
    <property type="entry name" value="GAG-pre-integrase_dom"/>
</dbReference>